<feature type="transmembrane region" description="Helical" evidence="2">
    <location>
        <begin position="87"/>
        <end position="107"/>
    </location>
</feature>
<proteinExistence type="predicted"/>
<keyword evidence="2" id="KW-1133">Transmembrane helix</keyword>
<evidence type="ECO:0000313" key="3">
    <source>
        <dbReference type="EMBL" id="KAF8452534.1"/>
    </source>
</evidence>
<sequence length="198" mass="22402">MDANTTTEYPGVEENLSGYFQRSATIVRQYADLQVIERDYAQPVSHYASLKFKENPIKMTFLSIFAGLSALPLLSFIGLTVFTFSSIVFLAVISAAIVFITVEAVFVVCLIFMLWSLFIVACFTTVIAVFVYWTTRLGVLVTYEGPSGVTDWAHETRRRFFYAKRREATEESDESAVLVDQDGQSPQKFKVEEETLHD</sequence>
<feature type="transmembrane region" description="Helical" evidence="2">
    <location>
        <begin position="59"/>
        <end position="81"/>
    </location>
</feature>
<evidence type="ECO:0000313" key="4">
    <source>
        <dbReference type="Proteomes" id="UP001194468"/>
    </source>
</evidence>
<feature type="region of interest" description="Disordered" evidence="1">
    <location>
        <begin position="171"/>
        <end position="198"/>
    </location>
</feature>
<accession>A0AAD4CA38</accession>
<dbReference type="EMBL" id="WHUW01000001">
    <property type="protein sequence ID" value="KAF8452534.1"/>
    <property type="molecule type" value="Genomic_DNA"/>
</dbReference>
<reference evidence="3" key="1">
    <citation type="submission" date="2019-10" db="EMBL/GenBank/DDBJ databases">
        <authorList>
            <consortium name="DOE Joint Genome Institute"/>
            <person name="Kuo A."/>
            <person name="Miyauchi S."/>
            <person name="Kiss E."/>
            <person name="Drula E."/>
            <person name="Kohler A."/>
            <person name="Sanchez-Garcia M."/>
            <person name="Andreopoulos B."/>
            <person name="Barry K.W."/>
            <person name="Bonito G."/>
            <person name="Buee M."/>
            <person name="Carver A."/>
            <person name="Chen C."/>
            <person name="Cichocki N."/>
            <person name="Clum A."/>
            <person name="Culley D."/>
            <person name="Crous P.W."/>
            <person name="Fauchery L."/>
            <person name="Girlanda M."/>
            <person name="Hayes R."/>
            <person name="Keri Z."/>
            <person name="LaButti K."/>
            <person name="Lipzen A."/>
            <person name="Lombard V."/>
            <person name="Magnuson J."/>
            <person name="Maillard F."/>
            <person name="Morin E."/>
            <person name="Murat C."/>
            <person name="Nolan M."/>
            <person name="Ohm R."/>
            <person name="Pangilinan J."/>
            <person name="Pereira M."/>
            <person name="Perotto S."/>
            <person name="Peter M."/>
            <person name="Riley R."/>
            <person name="Sitrit Y."/>
            <person name="Stielow B."/>
            <person name="Szollosi G."/>
            <person name="Zifcakova L."/>
            <person name="Stursova M."/>
            <person name="Spatafora J.W."/>
            <person name="Tedersoo L."/>
            <person name="Vaario L.-M."/>
            <person name="Yamada A."/>
            <person name="Yan M."/>
            <person name="Wang P."/>
            <person name="Xu J."/>
            <person name="Bruns T."/>
            <person name="Baldrian P."/>
            <person name="Vilgalys R."/>
            <person name="Henrissat B."/>
            <person name="Grigoriev I.V."/>
            <person name="Hibbett D."/>
            <person name="Nagy L.G."/>
            <person name="Martin F.M."/>
        </authorList>
    </citation>
    <scope>NUCLEOTIDE SEQUENCE</scope>
    <source>
        <strain evidence="3">BED1</strain>
    </source>
</reference>
<dbReference type="Pfam" id="PF16015">
    <property type="entry name" value="Promethin"/>
    <property type="match status" value="1"/>
</dbReference>
<organism evidence="3 4">
    <name type="scientific">Boletus edulis BED1</name>
    <dbReference type="NCBI Taxonomy" id="1328754"/>
    <lineage>
        <taxon>Eukaryota</taxon>
        <taxon>Fungi</taxon>
        <taxon>Dikarya</taxon>
        <taxon>Basidiomycota</taxon>
        <taxon>Agaricomycotina</taxon>
        <taxon>Agaricomycetes</taxon>
        <taxon>Agaricomycetidae</taxon>
        <taxon>Boletales</taxon>
        <taxon>Boletineae</taxon>
        <taxon>Boletaceae</taxon>
        <taxon>Boletoideae</taxon>
        <taxon>Boletus</taxon>
    </lineage>
</organism>
<gene>
    <name evidence="3" type="ORF">L210DRAFT_846438</name>
</gene>
<keyword evidence="2" id="KW-0812">Transmembrane</keyword>
<evidence type="ECO:0000256" key="1">
    <source>
        <dbReference type="SAM" id="MobiDB-lite"/>
    </source>
</evidence>
<reference evidence="3" key="2">
    <citation type="journal article" date="2020" name="Nat. Commun.">
        <title>Large-scale genome sequencing of mycorrhizal fungi provides insights into the early evolution of symbiotic traits.</title>
        <authorList>
            <person name="Miyauchi S."/>
            <person name="Kiss E."/>
            <person name="Kuo A."/>
            <person name="Drula E."/>
            <person name="Kohler A."/>
            <person name="Sanchez-Garcia M."/>
            <person name="Morin E."/>
            <person name="Andreopoulos B."/>
            <person name="Barry K.W."/>
            <person name="Bonito G."/>
            <person name="Buee M."/>
            <person name="Carver A."/>
            <person name="Chen C."/>
            <person name="Cichocki N."/>
            <person name="Clum A."/>
            <person name="Culley D."/>
            <person name="Crous P.W."/>
            <person name="Fauchery L."/>
            <person name="Girlanda M."/>
            <person name="Hayes R.D."/>
            <person name="Keri Z."/>
            <person name="LaButti K."/>
            <person name="Lipzen A."/>
            <person name="Lombard V."/>
            <person name="Magnuson J."/>
            <person name="Maillard F."/>
            <person name="Murat C."/>
            <person name="Nolan M."/>
            <person name="Ohm R.A."/>
            <person name="Pangilinan J."/>
            <person name="Pereira M.F."/>
            <person name="Perotto S."/>
            <person name="Peter M."/>
            <person name="Pfister S."/>
            <person name="Riley R."/>
            <person name="Sitrit Y."/>
            <person name="Stielow J.B."/>
            <person name="Szollosi G."/>
            <person name="Zifcakova L."/>
            <person name="Stursova M."/>
            <person name="Spatafora J.W."/>
            <person name="Tedersoo L."/>
            <person name="Vaario L.M."/>
            <person name="Yamada A."/>
            <person name="Yan M."/>
            <person name="Wang P."/>
            <person name="Xu J."/>
            <person name="Bruns T."/>
            <person name="Baldrian P."/>
            <person name="Vilgalys R."/>
            <person name="Dunand C."/>
            <person name="Henrissat B."/>
            <person name="Grigoriev I.V."/>
            <person name="Hibbett D."/>
            <person name="Nagy L.G."/>
            <person name="Martin F.M."/>
        </authorList>
    </citation>
    <scope>NUCLEOTIDE SEQUENCE</scope>
    <source>
        <strain evidence="3">BED1</strain>
    </source>
</reference>
<feature type="compositionally biased region" description="Basic and acidic residues" evidence="1">
    <location>
        <begin position="189"/>
        <end position="198"/>
    </location>
</feature>
<name>A0AAD4CA38_BOLED</name>
<keyword evidence="4" id="KW-1185">Reference proteome</keyword>
<dbReference type="Proteomes" id="UP001194468">
    <property type="component" value="Unassembled WGS sequence"/>
</dbReference>
<comment type="caution">
    <text evidence="3">The sequence shown here is derived from an EMBL/GenBank/DDBJ whole genome shotgun (WGS) entry which is preliminary data.</text>
</comment>
<evidence type="ECO:0000256" key="2">
    <source>
        <dbReference type="SAM" id="Phobius"/>
    </source>
</evidence>
<dbReference type="AlphaFoldDB" id="A0AAD4CA38"/>
<protein>
    <submittedName>
        <fullName evidence="3">Uncharacterized protein</fullName>
    </submittedName>
</protein>
<feature type="transmembrane region" description="Helical" evidence="2">
    <location>
        <begin position="114"/>
        <end position="133"/>
    </location>
</feature>
<keyword evidence="2" id="KW-0472">Membrane</keyword>